<evidence type="ECO:0000256" key="5">
    <source>
        <dbReference type="ARBA" id="ARBA00022777"/>
    </source>
</evidence>
<evidence type="ECO:0000259" key="7">
    <source>
        <dbReference type="PROSITE" id="PS50052"/>
    </source>
</evidence>
<dbReference type="EC" id="2.7.4.8" evidence="2"/>
<dbReference type="PANTHER" id="PTHR23117">
    <property type="entry name" value="GUANYLATE KINASE-RELATED"/>
    <property type="match status" value="1"/>
</dbReference>
<feature type="domain" description="Guanylate kinase-like" evidence="7">
    <location>
        <begin position="7"/>
        <end position="188"/>
    </location>
</feature>
<dbReference type="VEuPathDB" id="PiroplasmaDB:TA13945"/>
<dbReference type="Gene3D" id="3.40.50.300">
    <property type="entry name" value="P-loop containing nucleotide triphosphate hydrolases"/>
    <property type="match status" value="1"/>
</dbReference>
<evidence type="ECO:0000313" key="9">
    <source>
        <dbReference type="EMBL" id="SVP91449.1"/>
    </source>
</evidence>
<dbReference type="InterPro" id="IPR017665">
    <property type="entry name" value="Guanylate_kinase"/>
</dbReference>
<dbReference type="EMBL" id="UIVT01000002">
    <property type="protein sequence ID" value="SVP90877.1"/>
    <property type="molecule type" value="Genomic_DNA"/>
</dbReference>
<comment type="similarity">
    <text evidence="1">Belongs to the guanylate kinase family.</text>
</comment>
<keyword evidence="4" id="KW-0547">Nucleotide-binding</keyword>
<name>A0A3B0N1L8_THEAN</name>
<evidence type="ECO:0000256" key="6">
    <source>
        <dbReference type="ARBA" id="ARBA00022840"/>
    </source>
</evidence>
<dbReference type="InterPro" id="IPR020590">
    <property type="entry name" value="Guanylate_kinase_CS"/>
</dbReference>
<dbReference type="InterPro" id="IPR027417">
    <property type="entry name" value="P-loop_NTPase"/>
</dbReference>
<dbReference type="SMART" id="SM00072">
    <property type="entry name" value="GuKc"/>
    <property type="match status" value="1"/>
</dbReference>
<reference evidence="9" key="1">
    <citation type="submission" date="2018-07" db="EMBL/GenBank/DDBJ databases">
        <authorList>
            <person name="Quirk P.G."/>
            <person name="Krulwich T.A."/>
        </authorList>
    </citation>
    <scope>NUCLEOTIDE SEQUENCE</scope>
    <source>
        <strain evidence="9">Anand</strain>
    </source>
</reference>
<gene>
    <name evidence="8" type="ORF">TAT_000158800</name>
    <name evidence="9" type="ORF">TAV_000159000</name>
</gene>
<dbReference type="InterPro" id="IPR008144">
    <property type="entry name" value="Guanylate_kin-like_dom"/>
</dbReference>
<dbReference type="AlphaFoldDB" id="A0A3B0N1L8"/>
<dbReference type="GO" id="GO:0005829">
    <property type="term" value="C:cytosol"/>
    <property type="evidence" value="ECO:0007669"/>
    <property type="project" value="TreeGrafter"/>
</dbReference>
<sequence>MLESIELPILIIVGPSGSGKTTLNSRLIKDYPEIFESSVSYTSRPMRIGERDGVHYTFISTEEFDQMYVDDEFVEYTNYVGSKYGTARSELKRIQNLGKVPVLEIDIKGYKQLLNAKLNLKGVFIEPPCLETLRQRLIKRGCNTEESINKRVERANQEVEESLKCHFDFRLPNENLDEAYNSLVNKLSEWYPIHKS</sequence>
<organism evidence="9">
    <name type="scientific">Theileria annulata</name>
    <dbReference type="NCBI Taxonomy" id="5874"/>
    <lineage>
        <taxon>Eukaryota</taxon>
        <taxon>Sar</taxon>
        <taxon>Alveolata</taxon>
        <taxon>Apicomplexa</taxon>
        <taxon>Aconoidasida</taxon>
        <taxon>Piroplasmida</taxon>
        <taxon>Theileriidae</taxon>
        <taxon>Theileria</taxon>
    </lineage>
</organism>
<keyword evidence="3" id="KW-0808">Transferase</keyword>
<dbReference type="GO" id="GO:0005524">
    <property type="term" value="F:ATP binding"/>
    <property type="evidence" value="ECO:0007669"/>
    <property type="project" value="UniProtKB-KW"/>
</dbReference>
<dbReference type="CDD" id="cd00071">
    <property type="entry name" value="GMPK"/>
    <property type="match status" value="1"/>
</dbReference>
<dbReference type="Pfam" id="PF00625">
    <property type="entry name" value="Guanylate_kin"/>
    <property type="match status" value="1"/>
</dbReference>
<dbReference type="PROSITE" id="PS50052">
    <property type="entry name" value="GUANYLATE_KINASE_2"/>
    <property type="match status" value="1"/>
</dbReference>
<dbReference type="NCBIfam" id="TIGR03263">
    <property type="entry name" value="guanyl_kin"/>
    <property type="match status" value="1"/>
</dbReference>
<evidence type="ECO:0000256" key="3">
    <source>
        <dbReference type="ARBA" id="ARBA00022679"/>
    </source>
</evidence>
<evidence type="ECO:0000313" key="8">
    <source>
        <dbReference type="EMBL" id="SVP90877.1"/>
    </source>
</evidence>
<evidence type="ECO:0000256" key="1">
    <source>
        <dbReference type="ARBA" id="ARBA00005790"/>
    </source>
</evidence>
<protein>
    <recommendedName>
        <fullName evidence="2">guanylate kinase</fullName>
        <ecNumber evidence="2">2.7.4.8</ecNumber>
    </recommendedName>
</protein>
<proteinExistence type="inferred from homology"/>
<keyword evidence="6" id="KW-0067">ATP-binding</keyword>
<dbReference type="PROSITE" id="PS00856">
    <property type="entry name" value="GUANYLATE_KINASE_1"/>
    <property type="match status" value="1"/>
</dbReference>
<dbReference type="EMBL" id="UIVS01000002">
    <property type="protein sequence ID" value="SVP91449.1"/>
    <property type="molecule type" value="Genomic_DNA"/>
</dbReference>
<accession>A0A3B0N1L8</accession>
<evidence type="ECO:0000256" key="4">
    <source>
        <dbReference type="ARBA" id="ARBA00022741"/>
    </source>
</evidence>
<evidence type="ECO:0000256" key="2">
    <source>
        <dbReference type="ARBA" id="ARBA00012961"/>
    </source>
</evidence>
<dbReference type="GO" id="GO:0004385">
    <property type="term" value="F:GMP kinase activity"/>
    <property type="evidence" value="ECO:0007669"/>
    <property type="project" value="UniProtKB-EC"/>
</dbReference>
<dbReference type="SUPFAM" id="SSF52540">
    <property type="entry name" value="P-loop containing nucleoside triphosphate hydrolases"/>
    <property type="match status" value="1"/>
</dbReference>
<keyword evidence="5 9" id="KW-0418">Kinase</keyword>
<dbReference type="PANTHER" id="PTHR23117:SF13">
    <property type="entry name" value="GUANYLATE KINASE"/>
    <property type="match status" value="1"/>
</dbReference>
<dbReference type="InterPro" id="IPR008145">
    <property type="entry name" value="GK/Ca_channel_bsu"/>
</dbReference>